<dbReference type="EMBL" id="CP119878">
    <property type="protein sequence ID" value="WFD34489.1"/>
    <property type="molecule type" value="Genomic_DNA"/>
</dbReference>
<evidence type="ECO:0000313" key="4">
    <source>
        <dbReference type="EMBL" id="WFD34489.1"/>
    </source>
</evidence>
<feature type="chain" id="PRO_5042023705" evidence="3">
    <location>
        <begin position="19"/>
        <end position="202"/>
    </location>
</feature>
<keyword evidence="5" id="KW-1185">Reference proteome</keyword>
<protein>
    <submittedName>
        <fullName evidence="4">Uncharacterized protein</fullName>
    </submittedName>
</protein>
<evidence type="ECO:0000256" key="3">
    <source>
        <dbReference type="SAM" id="SignalP"/>
    </source>
</evidence>
<feature type="transmembrane region" description="Helical" evidence="2">
    <location>
        <begin position="183"/>
        <end position="201"/>
    </location>
</feature>
<evidence type="ECO:0000256" key="1">
    <source>
        <dbReference type="SAM" id="MobiDB-lite"/>
    </source>
</evidence>
<evidence type="ECO:0000256" key="2">
    <source>
        <dbReference type="SAM" id="Phobius"/>
    </source>
</evidence>
<organism evidence="4 5">
    <name type="scientific">Malassezia cuniculi</name>
    <dbReference type="NCBI Taxonomy" id="948313"/>
    <lineage>
        <taxon>Eukaryota</taxon>
        <taxon>Fungi</taxon>
        <taxon>Dikarya</taxon>
        <taxon>Basidiomycota</taxon>
        <taxon>Ustilaginomycotina</taxon>
        <taxon>Malasseziomycetes</taxon>
        <taxon>Malasseziales</taxon>
        <taxon>Malasseziaceae</taxon>
        <taxon>Malassezia</taxon>
    </lineage>
</organism>
<feature type="compositionally biased region" description="Low complexity" evidence="1">
    <location>
        <begin position="50"/>
        <end position="89"/>
    </location>
</feature>
<reference evidence="4" key="1">
    <citation type="submission" date="2023-03" db="EMBL/GenBank/DDBJ databases">
        <title>Mating type loci evolution in Malassezia.</title>
        <authorList>
            <person name="Coelho M.A."/>
        </authorList>
    </citation>
    <scope>NUCLEOTIDE SEQUENCE</scope>
    <source>
        <strain evidence="4">CBS 11721</strain>
    </source>
</reference>
<dbReference type="Proteomes" id="UP001219933">
    <property type="component" value="Chromosome 2"/>
</dbReference>
<keyword evidence="2" id="KW-0472">Membrane</keyword>
<proteinExistence type="predicted"/>
<keyword evidence="2" id="KW-0812">Transmembrane</keyword>
<sequence length="202" mass="21309">MNHLHVLAILALAALVAAQDEVPVIIPDYDVVNAPVINARADANASQPSTTNAIPTPTKTTTNTSNRIESSGTAGSGATATVSADTSDGPCSVSNNLDGNQQAAWDETWISTCCTQEKSSICWYRFQSKVSAEDACRIPNCAALNSNDMNQMIGFRPMSGTNGQGKFGNIYPIIFLSAAVRPAISVFVFFVAPILVSLIVLL</sequence>
<keyword evidence="2" id="KW-1133">Transmembrane helix</keyword>
<gene>
    <name evidence="4" type="ORF">MCUN1_001330</name>
</gene>
<feature type="signal peptide" evidence="3">
    <location>
        <begin position="1"/>
        <end position="18"/>
    </location>
</feature>
<dbReference type="AlphaFoldDB" id="A0AAF0ETP9"/>
<evidence type="ECO:0000313" key="5">
    <source>
        <dbReference type="Proteomes" id="UP001219933"/>
    </source>
</evidence>
<accession>A0AAF0ETP9</accession>
<name>A0AAF0ETP9_9BASI</name>
<keyword evidence="3" id="KW-0732">Signal</keyword>
<feature type="region of interest" description="Disordered" evidence="1">
    <location>
        <begin position="43"/>
        <end position="90"/>
    </location>
</feature>